<feature type="compositionally biased region" description="Polar residues" evidence="1">
    <location>
        <begin position="1"/>
        <end position="11"/>
    </location>
</feature>
<evidence type="ECO:0000313" key="3">
    <source>
        <dbReference type="Proteomes" id="UP001048976"/>
    </source>
</evidence>
<evidence type="ECO:0000313" key="2">
    <source>
        <dbReference type="EMBL" id="MBV4455720.1"/>
    </source>
</evidence>
<feature type="compositionally biased region" description="Basic and acidic residues" evidence="1">
    <location>
        <begin position="12"/>
        <end position="21"/>
    </location>
</feature>
<accession>A0ABS6P5K9</accession>
<protein>
    <recommendedName>
        <fullName evidence="4">Serine protease</fullName>
    </recommendedName>
</protein>
<proteinExistence type="predicted"/>
<evidence type="ECO:0008006" key="4">
    <source>
        <dbReference type="Google" id="ProtNLM"/>
    </source>
</evidence>
<reference evidence="2" key="1">
    <citation type="submission" date="2021-06" db="EMBL/GenBank/DDBJ databases">
        <title>Updating the genus Pseudomonas: Description of 43 new species and partition of the Pseudomonas putida group.</title>
        <authorList>
            <person name="Girard L."/>
            <person name="Lood C."/>
            <person name="Vandamme P."/>
            <person name="Rokni-Zadeh H."/>
            <person name="Van Noort V."/>
            <person name="Hofte M."/>
            <person name="Lavigne R."/>
            <person name="De Mot R."/>
        </authorList>
    </citation>
    <scope>NUCLEOTIDE SEQUENCE</scope>
    <source>
        <strain evidence="2">SWRI103</strain>
    </source>
</reference>
<gene>
    <name evidence="2" type="ORF">KVG91_24360</name>
</gene>
<dbReference type="RefSeq" id="WP_169374480.1">
    <property type="nucleotide sequence ID" value="NZ_JAHSTY010000002.1"/>
</dbReference>
<organism evidence="2 3">
    <name type="scientific">Pseudomonas azadiae</name>
    <dbReference type="NCBI Taxonomy" id="2843612"/>
    <lineage>
        <taxon>Bacteria</taxon>
        <taxon>Pseudomonadati</taxon>
        <taxon>Pseudomonadota</taxon>
        <taxon>Gammaproteobacteria</taxon>
        <taxon>Pseudomonadales</taxon>
        <taxon>Pseudomonadaceae</taxon>
        <taxon>Pseudomonas</taxon>
    </lineage>
</organism>
<keyword evidence="3" id="KW-1185">Reference proteome</keyword>
<sequence length="76" mass="8238">MKHHPSNTQNRPVEDLGKPNDDGNVIGTAGRDEDPNAATDWDHPGHLEKSPDADVLPPNGIPEIDIVPDPDNERAD</sequence>
<comment type="caution">
    <text evidence="2">The sequence shown here is derived from an EMBL/GenBank/DDBJ whole genome shotgun (WGS) entry which is preliminary data.</text>
</comment>
<dbReference type="EMBL" id="JAHSTY010000002">
    <property type="protein sequence ID" value="MBV4455720.1"/>
    <property type="molecule type" value="Genomic_DNA"/>
</dbReference>
<feature type="compositionally biased region" description="Basic and acidic residues" evidence="1">
    <location>
        <begin position="30"/>
        <end position="52"/>
    </location>
</feature>
<evidence type="ECO:0000256" key="1">
    <source>
        <dbReference type="SAM" id="MobiDB-lite"/>
    </source>
</evidence>
<dbReference type="Proteomes" id="UP001048976">
    <property type="component" value="Unassembled WGS sequence"/>
</dbReference>
<feature type="region of interest" description="Disordered" evidence="1">
    <location>
        <begin position="1"/>
        <end position="76"/>
    </location>
</feature>
<name>A0ABS6P5K9_9PSED</name>